<gene>
    <name evidence="5" type="ORF">GCM10009765_33790</name>
</gene>
<sequence>MPIINVQMFPGRTAEQKAAMAQKVTDAFLETCGRPGQSPASVTVIITEVAHEHWAVGGKLDS</sequence>
<protein>
    <recommendedName>
        <fullName evidence="3">Tautomerase</fullName>
        <ecNumber evidence="3">5.3.2.-</ecNumber>
    </recommendedName>
</protein>
<dbReference type="NCBIfam" id="NF002571">
    <property type="entry name" value="PRK02220.1"/>
    <property type="match status" value="1"/>
</dbReference>
<accession>A0ABP4T497</accession>
<dbReference type="SUPFAM" id="SSF55331">
    <property type="entry name" value="Tautomerase/MIF"/>
    <property type="match status" value="1"/>
</dbReference>
<dbReference type="Pfam" id="PF01361">
    <property type="entry name" value="Tautomerase"/>
    <property type="match status" value="1"/>
</dbReference>
<dbReference type="InterPro" id="IPR004370">
    <property type="entry name" value="4-OT-like_dom"/>
</dbReference>
<reference evidence="6" key="1">
    <citation type="journal article" date="2019" name="Int. J. Syst. Evol. Microbiol.">
        <title>The Global Catalogue of Microorganisms (GCM) 10K type strain sequencing project: providing services to taxonomists for standard genome sequencing and annotation.</title>
        <authorList>
            <consortium name="The Broad Institute Genomics Platform"/>
            <consortium name="The Broad Institute Genome Sequencing Center for Infectious Disease"/>
            <person name="Wu L."/>
            <person name="Ma J."/>
        </authorList>
    </citation>
    <scope>NUCLEOTIDE SEQUENCE [LARGE SCALE GENOMIC DNA]</scope>
    <source>
        <strain evidence="6">JCM 14718</strain>
    </source>
</reference>
<dbReference type="EMBL" id="BAAANY010000010">
    <property type="protein sequence ID" value="GAA1681868.1"/>
    <property type="molecule type" value="Genomic_DNA"/>
</dbReference>
<evidence type="ECO:0000256" key="3">
    <source>
        <dbReference type="RuleBase" id="RU362032"/>
    </source>
</evidence>
<evidence type="ECO:0000313" key="5">
    <source>
        <dbReference type="EMBL" id="GAA1681868.1"/>
    </source>
</evidence>
<proteinExistence type="inferred from homology"/>
<dbReference type="NCBIfam" id="TIGR00013">
    <property type="entry name" value="taut"/>
    <property type="match status" value="1"/>
</dbReference>
<dbReference type="InterPro" id="IPR014347">
    <property type="entry name" value="Tautomerase/MIF_sf"/>
</dbReference>
<keyword evidence="2 3" id="KW-0413">Isomerase</keyword>
<name>A0ABP4T497_9ACTN</name>
<evidence type="ECO:0000256" key="1">
    <source>
        <dbReference type="ARBA" id="ARBA00006723"/>
    </source>
</evidence>
<dbReference type="Gene3D" id="3.30.429.10">
    <property type="entry name" value="Macrophage Migration Inhibitory Factor"/>
    <property type="match status" value="1"/>
</dbReference>
<dbReference type="EC" id="5.3.2.-" evidence="3"/>
<organism evidence="5 6">
    <name type="scientific">Fodinicola feengrottensis</name>
    <dbReference type="NCBI Taxonomy" id="435914"/>
    <lineage>
        <taxon>Bacteria</taxon>
        <taxon>Bacillati</taxon>
        <taxon>Actinomycetota</taxon>
        <taxon>Actinomycetes</taxon>
        <taxon>Mycobacteriales</taxon>
        <taxon>Fodinicola</taxon>
    </lineage>
</organism>
<evidence type="ECO:0000259" key="4">
    <source>
        <dbReference type="Pfam" id="PF01361"/>
    </source>
</evidence>
<dbReference type="Proteomes" id="UP001500618">
    <property type="component" value="Unassembled WGS sequence"/>
</dbReference>
<feature type="domain" description="4-oxalocrotonate tautomerase-like" evidence="4">
    <location>
        <begin position="2"/>
        <end position="59"/>
    </location>
</feature>
<dbReference type="PANTHER" id="PTHR35530">
    <property type="entry name" value="TAUTOMERASE-RELATED"/>
    <property type="match status" value="1"/>
</dbReference>
<dbReference type="InterPro" id="IPR018191">
    <property type="entry name" value="4-OT"/>
</dbReference>
<evidence type="ECO:0000256" key="2">
    <source>
        <dbReference type="ARBA" id="ARBA00023235"/>
    </source>
</evidence>
<evidence type="ECO:0000313" key="6">
    <source>
        <dbReference type="Proteomes" id="UP001500618"/>
    </source>
</evidence>
<dbReference type="PANTHER" id="PTHR35530:SF1">
    <property type="entry name" value="2-HYDROXYMUCONATE TAUTOMERASE"/>
    <property type="match status" value="1"/>
</dbReference>
<keyword evidence="6" id="KW-1185">Reference proteome</keyword>
<comment type="caution">
    <text evidence="5">The sequence shown here is derived from an EMBL/GenBank/DDBJ whole genome shotgun (WGS) entry which is preliminary data.</text>
</comment>
<comment type="similarity">
    <text evidence="1 3">Belongs to the 4-oxalocrotonate tautomerase family.</text>
</comment>